<feature type="domain" description="DUF6950" evidence="1">
    <location>
        <begin position="9"/>
        <end position="134"/>
    </location>
</feature>
<comment type="caution">
    <text evidence="2">The sequence shown here is derived from an EMBL/GenBank/DDBJ whole genome shotgun (WGS) entry which is preliminary data.</text>
</comment>
<protein>
    <recommendedName>
        <fullName evidence="1">DUF6950 domain-containing protein</fullName>
    </recommendedName>
</protein>
<gene>
    <name evidence="2" type="ORF">BFC18_06615</name>
</gene>
<evidence type="ECO:0000313" key="3">
    <source>
        <dbReference type="Proteomes" id="UP000175691"/>
    </source>
</evidence>
<dbReference type="Pfam" id="PF22262">
    <property type="entry name" value="DUF6950"/>
    <property type="match status" value="1"/>
</dbReference>
<name>A0A1E7ZEE4_9ALTE</name>
<dbReference type="Proteomes" id="UP000175691">
    <property type="component" value="Unassembled WGS sequence"/>
</dbReference>
<dbReference type="STRING" id="1656094.BFC18_06615"/>
<keyword evidence="3" id="KW-1185">Reference proteome</keyword>
<dbReference type="OrthoDB" id="6586924at2"/>
<dbReference type="InterPro" id="IPR053802">
    <property type="entry name" value="DUF6950"/>
</dbReference>
<dbReference type="EMBL" id="MDHN01000010">
    <property type="protein sequence ID" value="OFC71822.1"/>
    <property type="molecule type" value="Genomic_DNA"/>
</dbReference>
<accession>A0A1E7ZEE4</accession>
<evidence type="ECO:0000313" key="2">
    <source>
        <dbReference type="EMBL" id="OFC71822.1"/>
    </source>
</evidence>
<sequence>MNVKKDFVALAEYISANTSTPFEWGKFDCCLAVADALRAMTGHDFAESFRGHYASKRGAAMALRRYGQGTIKDTLNHIFGPFKPRLNTGRGDVVLVHTDIGDALGVCFGGQIWCAAENGLQPLPMRRAICCWSVSCQ</sequence>
<reference evidence="2 3" key="1">
    <citation type="submission" date="2016-08" db="EMBL/GenBank/DDBJ databases">
        <authorList>
            <person name="Seilhamer J.J."/>
        </authorList>
    </citation>
    <scope>NUCLEOTIDE SEQUENCE [LARGE SCALE GENOMIC DNA]</scope>
    <source>
        <strain evidence="2 3">KCTC 42603</strain>
    </source>
</reference>
<proteinExistence type="predicted"/>
<dbReference type="AlphaFoldDB" id="A0A1E7ZEE4"/>
<organism evidence="2 3">
    <name type="scientific">Alteromonas confluentis</name>
    <dbReference type="NCBI Taxonomy" id="1656094"/>
    <lineage>
        <taxon>Bacteria</taxon>
        <taxon>Pseudomonadati</taxon>
        <taxon>Pseudomonadota</taxon>
        <taxon>Gammaproteobacteria</taxon>
        <taxon>Alteromonadales</taxon>
        <taxon>Alteromonadaceae</taxon>
        <taxon>Alteromonas/Salinimonas group</taxon>
        <taxon>Alteromonas</taxon>
    </lineage>
</organism>
<dbReference type="RefSeq" id="WP_070124162.1">
    <property type="nucleotide sequence ID" value="NZ_MDHN01000010.1"/>
</dbReference>
<evidence type="ECO:0000259" key="1">
    <source>
        <dbReference type="Pfam" id="PF22262"/>
    </source>
</evidence>